<dbReference type="Proteomes" id="UP000050794">
    <property type="component" value="Unassembled WGS sequence"/>
</dbReference>
<keyword evidence="2" id="KW-1185">Reference proteome</keyword>
<dbReference type="AlphaFoldDB" id="A0A183UV35"/>
<evidence type="ECO:0000313" key="2">
    <source>
        <dbReference type="Proteomes" id="UP000050794"/>
    </source>
</evidence>
<protein>
    <submittedName>
        <fullName evidence="3">DPPIV_N domain-containing protein</fullName>
    </submittedName>
</protein>
<gene>
    <name evidence="1" type="ORF">TCNE_LOCUS12355</name>
</gene>
<accession>A0A183UV35</accession>
<proteinExistence type="predicted"/>
<sequence>MCSRMKSGVNGTWQFAISSTGGTIKSYIFDMRKSQFVIGEMHSNQVRTIQFHASQFKNISGAIKWLGIQGVDDTDLIIAFLFEQRTRKYYLIAMRDDDDTVNVVYEHFIYVERLVELTQSFIIKDENGNLFAVISWQVGGVRPKTFLHVLRINVSTSSGMITTRVLMDETVNGNWFRPFIFENQIILRAGTTYSLSCPLRRSSKSPSADAPSPGGFEQSVHAINTRSLVCDPNSAFFGPVLYKDWALHYIYDPAANEGQLWIFHWRSSVWRPLDVVLTRHALNKFVTMHVIGDLLYMHGDCATPTCHTRAHMHCIDLSNKLL</sequence>
<evidence type="ECO:0000313" key="1">
    <source>
        <dbReference type="EMBL" id="VDM43676.1"/>
    </source>
</evidence>
<dbReference type="WBParaSite" id="TCNE_0001235501-mRNA-1">
    <property type="protein sequence ID" value="TCNE_0001235501-mRNA-1"/>
    <property type="gene ID" value="TCNE_0001235501"/>
</dbReference>
<reference evidence="1 2" key="2">
    <citation type="submission" date="2018-11" db="EMBL/GenBank/DDBJ databases">
        <authorList>
            <consortium name="Pathogen Informatics"/>
        </authorList>
    </citation>
    <scope>NUCLEOTIDE SEQUENCE [LARGE SCALE GENOMIC DNA]</scope>
</reference>
<name>A0A183UV35_TOXCA</name>
<dbReference type="EMBL" id="UYWY01021226">
    <property type="protein sequence ID" value="VDM43676.1"/>
    <property type="molecule type" value="Genomic_DNA"/>
</dbReference>
<organism evidence="2 3">
    <name type="scientific">Toxocara canis</name>
    <name type="common">Canine roundworm</name>
    <dbReference type="NCBI Taxonomy" id="6265"/>
    <lineage>
        <taxon>Eukaryota</taxon>
        <taxon>Metazoa</taxon>
        <taxon>Ecdysozoa</taxon>
        <taxon>Nematoda</taxon>
        <taxon>Chromadorea</taxon>
        <taxon>Rhabditida</taxon>
        <taxon>Spirurina</taxon>
        <taxon>Ascaridomorpha</taxon>
        <taxon>Ascaridoidea</taxon>
        <taxon>Toxocaridae</taxon>
        <taxon>Toxocara</taxon>
    </lineage>
</organism>
<reference evidence="3" key="1">
    <citation type="submission" date="2016-06" db="UniProtKB">
        <authorList>
            <consortium name="WormBaseParasite"/>
        </authorList>
    </citation>
    <scope>IDENTIFICATION</scope>
</reference>
<evidence type="ECO:0000313" key="3">
    <source>
        <dbReference type="WBParaSite" id="TCNE_0001235501-mRNA-1"/>
    </source>
</evidence>